<name>A0A6G1L880_9PEZI</name>
<organism evidence="1 2">
    <name type="scientific">Teratosphaeria nubilosa</name>
    <dbReference type="NCBI Taxonomy" id="161662"/>
    <lineage>
        <taxon>Eukaryota</taxon>
        <taxon>Fungi</taxon>
        <taxon>Dikarya</taxon>
        <taxon>Ascomycota</taxon>
        <taxon>Pezizomycotina</taxon>
        <taxon>Dothideomycetes</taxon>
        <taxon>Dothideomycetidae</taxon>
        <taxon>Mycosphaerellales</taxon>
        <taxon>Teratosphaeriaceae</taxon>
        <taxon>Teratosphaeria</taxon>
    </lineage>
</organism>
<dbReference type="EMBL" id="ML995837">
    <property type="protein sequence ID" value="KAF2769077.1"/>
    <property type="molecule type" value="Genomic_DNA"/>
</dbReference>
<evidence type="ECO:0000313" key="1">
    <source>
        <dbReference type="EMBL" id="KAF2769077.1"/>
    </source>
</evidence>
<dbReference type="AlphaFoldDB" id="A0A6G1L880"/>
<protein>
    <submittedName>
        <fullName evidence="1">Uncharacterized protein</fullName>
    </submittedName>
</protein>
<sequence length="158" mass="17538">MRQKHLSAVLIGAYTFISFRNQNGVRCLCRPLPKLPVPASMLGRPLCQERHYLGSARMSSALLRPVTHLQHPAPRFHCCQMRRRPSQRCLPDTTVRRTSTVMVAPRHVPSMHTPARLCARGHAGARRCAGQALYQAKLVAFAMQIRASGLACVLAFAS</sequence>
<proteinExistence type="predicted"/>
<keyword evidence="2" id="KW-1185">Reference proteome</keyword>
<accession>A0A6G1L880</accession>
<evidence type="ECO:0000313" key="2">
    <source>
        <dbReference type="Proteomes" id="UP000799436"/>
    </source>
</evidence>
<dbReference type="Proteomes" id="UP000799436">
    <property type="component" value="Unassembled WGS sequence"/>
</dbReference>
<reference evidence="1" key="1">
    <citation type="journal article" date="2020" name="Stud. Mycol.">
        <title>101 Dothideomycetes genomes: a test case for predicting lifestyles and emergence of pathogens.</title>
        <authorList>
            <person name="Haridas S."/>
            <person name="Albert R."/>
            <person name="Binder M."/>
            <person name="Bloem J."/>
            <person name="Labutti K."/>
            <person name="Salamov A."/>
            <person name="Andreopoulos B."/>
            <person name="Baker S."/>
            <person name="Barry K."/>
            <person name="Bills G."/>
            <person name="Bluhm B."/>
            <person name="Cannon C."/>
            <person name="Castanera R."/>
            <person name="Culley D."/>
            <person name="Daum C."/>
            <person name="Ezra D."/>
            <person name="Gonzalez J."/>
            <person name="Henrissat B."/>
            <person name="Kuo A."/>
            <person name="Liang C."/>
            <person name="Lipzen A."/>
            <person name="Lutzoni F."/>
            <person name="Magnuson J."/>
            <person name="Mondo S."/>
            <person name="Nolan M."/>
            <person name="Ohm R."/>
            <person name="Pangilinan J."/>
            <person name="Park H.-J."/>
            <person name="Ramirez L."/>
            <person name="Alfaro M."/>
            <person name="Sun H."/>
            <person name="Tritt A."/>
            <person name="Yoshinaga Y."/>
            <person name="Zwiers L.-H."/>
            <person name="Turgeon B."/>
            <person name="Goodwin S."/>
            <person name="Spatafora J."/>
            <person name="Crous P."/>
            <person name="Grigoriev I."/>
        </authorList>
    </citation>
    <scope>NUCLEOTIDE SEQUENCE</scope>
    <source>
        <strain evidence="1">CBS 116005</strain>
    </source>
</reference>
<gene>
    <name evidence="1" type="ORF">EJ03DRAFT_106251</name>
</gene>